<organism evidence="1 2">
    <name type="scientific">Streptomyces lusitanus</name>
    <dbReference type="NCBI Taxonomy" id="68232"/>
    <lineage>
        <taxon>Bacteria</taxon>
        <taxon>Bacillati</taxon>
        <taxon>Actinomycetota</taxon>
        <taxon>Actinomycetes</taxon>
        <taxon>Kitasatosporales</taxon>
        <taxon>Streptomycetaceae</taxon>
        <taxon>Streptomyces</taxon>
    </lineage>
</organism>
<proteinExistence type="predicted"/>
<evidence type="ECO:0000313" key="1">
    <source>
        <dbReference type="EMBL" id="MDT6982799.1"/>
    </source>
</evidence>
<protein>
    <submittedName>
        <fullName evidence="1">Uncharacterized protein</fullName>
    </submittedName>
</protein>
<sequence length="61" mass="6782">MRPPSARRVLERLSLRGRLVAICLLLVVAALLASNALLVTLLQRQLVDQLPSPARRSPSRR</sequence>
<dbReference type="Proteomes" id="UP001249760">
    <property type="component" value="Unassembled WGS sequence"/>
</dbReference>
<accession>A0ABU3JLK8</accession>
<comment type="caution">
    <text evidence="1">The sequence shown here is derived from an EMBL/GenBank/DDBJ whole genome shotgun (WGS) entry which is preliminary data.</text>
</comment>
<dbReference type="RefSeq" id="WP_394306553.1">
    <property type="nucleotide sequence ID" value="NZ_JASKMA010000003.1"/>
</dbReference>
<name>A0ABU3JLK8_9ACTN</name>
<dbReference type="EMBL" id="JASKMA010000003">
    <property type="protein sequence ID" value="MDT6982799.1"/>
    <property type="molecule type" value="Genomic_DNA"/>
</dbReference>
<gene>
    <name evidence="1" type="ORF">QNO04_04955</name>
</gene>
<evidence type="ECO:0000313" key="2">
    <source>
        <dbReference type="Proteomes" id="UP001249760"/>
    </source>
</evidence>
<reference evidence="1 2" key="1">
    <citation type="submission" date="2023-05" db="EMBL/GenBank/DDBJ databases">
        <title>Streptomyces fuscus sp. nov., a brown-black pigment producing actinomyces isolated from dry sand of Sea duck farm.</title>
        <authorList>
            <person name="Xie J."/>
            <person name="Shen N."/>
        </authorList>
    </citation>
    <scope>NUCLEOTIDE SEQUENCE [LARGE SCALE GENOMIC DNA]</scope>
    <source>
        <strain evidence="1 2">CGMCC 4.1745</strain>
    </source>
</reference>
<keyword evidence="2" id="KW-1185">Reference proteome</keyword>